<comment type="subcellular location">
    <subcellularLocation>
        <location evidence="1">Cell envelope</location>
    </subcellularLocation>
</comment>
<gene>
    <name evidence="9" type="ORF">H4W34_002554</name>
</gene>
<sequence>MRRALGAALAAVLTLAAALTFAAPASAHTALTGSNPEADATVAPPSEIVLEFADPVTLPQVVVTDESDARHELGKPVAVDNDVTQALKAPLPNGAYTVGWRAVSPDGHPISGTFEFTVEGAAPSAPSSPADPSAAAPAPAPSTASSPASSSESEGTSASWLWVGLGALVVALAVGGVAWLRRSKT</sequence>
<feature type="region of interest" description="Disordered" evidence="5">
    <location>
        <begin position="120"/>
        <end position="154"/>
    </location>
</feature>
<reference evidence="9 10" key="1">
    <citation type="submission" date="2020-10" db="EMBL/GenBank/DDBJ databases">
        <title>Sequencing the genomes of 1000 actinobacteria strains.</title>
        <authorList>
            <person name="Klenk H.-P."/>
        </authorList>
    </citation>
    <scope>NUCLEOTIDE SEQUENCE [LARGE SCALE GENOMIC DNA]</scope>
    <source>
        <strain evidence="9 10">DSM 46744</strain>
    </source>
</reference>
<proteinExistence type="predicted"/>
<evidence type="ECO:0000256" key="7">
    <source>
        <dbReference type="SAM" id="SignalP"/>
    </source>
</evidence>
<keyword evidence="6" id="KW-1133">Transmembrane helix</keyword>
<keyword evidence="2" id="KW-0479">Metal-binding</keyword>
<dbReference type="Pfam" id="PF04234">
    <property type="entry name" value="CopC"/>
    <property type="match status" value="1"/>
</dbReference>
<dbReference type="InterPro" id="IPR014755">
    <property type="entry name" value="Cu-Rt/internalin_Ig-like"/>
</dbReference>
<keyword evidence="6" id="KW-0812">Transmembrane</keyword>
<dbReference type="InterPro" id="IPR032694">
    <property type="entry name" value="CopC/D"/>
</dbReference>
<evidence type="ECO:0000256" key="3">
    <source>
        <dbReference type="ARBA" id="ARBA00022729"/>
    </source>
</evidence>
<dbReference type="EMBL" id="JADBDZ010000001">
    <property type="protein sequence ID" value="MBE1532721.1"/>
    <property type="molecule type" value="Genomic_DNA"/>
</dbReference>
<name>A0ABR9JQ78_9ACTN</name>
<feature type="signal peptide" evidence="7">
    <location>
        <begin position="1"/>
        <end position="22"/>
    </location>
</feature>
<organism evidence="9 10">
    <name type="scientific">Actinomadura algeriensis</name>
    <dbReference type="NCBI Taxonomy" id="1679523"/>
    <lineage>
        <taxon>Bacteria</taxon>
        <taxon>Bacillati</taxon>
        <taxon>Actinomycetota</taxon>
        <taxon>Actinomycetes</taxon>
        <taxon>Streptosporangiales</taxon>
        <taxon>Thermomonosporaceae</taxon>
        <taxon>Actinomadura</taxon>
    </lineage>
</organism>
<keyword evidence="4" id="KW-0186">Copper</keyword>
<dbReference type="PANTHER" id="PTHR34820:SF4">
    <property type="entry name" value="INNER MEMBRANE PROTEIN YEBZ"/>
    <property type="match status" value="1"/>
</dbReference>
<accession>A0ABR9JQ78</accession>
<evidence type="ECO:0000256" key="6">
    <source>
        <dbReference type="SAM" id="Phobius"/>
    </source>
</evidence>
<evidence type="ECO:0000256" key="4">
    <source>
        <dbReference type="ARBA" id="ARBA00023008"/>
    </source>
</evidence>
<feature type="domain" description="CopC" evidence="8">
    <location>
        <begin position="28"/>
        <end position="118"/>
    </location>
</feature>
<keyword evidence="6" id="KW-0472">Membrane</keyword>
<dbReference type="SUPFAM" id="SSF81296">
    <property type="entry name" value="E set domains"/>
    <property type="match status" value="1"/>
</dbReference>
<dbReference type="RefSeq" id="WP_192759375.1">
    <property type="nucleotide sequence ID" value="NZ_JADBDZ010000001.1"/>
</dbReference>
<dbReference type="PANTHER" id="PTHR34820">
    <property type="entry name" value="INNER MEMBRANE PROTEIN YEBZ"/>
    <property type="match status" value="1"/>
</dbReference>
<dbReference type="Gene3D" id="2.60.40.1220">
    <property type="match status" value="1"/>
</dbReference>
<evidence type="ECO:0000256" key="5">
    <source>
        <dbReference type="SAM" id="MobiDB-lite"/>
    </source>
</evidence>
<evidence type="ECO:0000256" key="1">
    <source>
        <dbReference type="ARBA" id="ARBA00004196"/>
    </source>
</evidence>
<evidence type="ECO:0000313" key="10">
    <source>
        <dbReference type="Proteomes" id="UP000627838"/>
    </source>
</evidence>
<dbReference type="InterPro" id="IPR007348">
    <property type="entry name" value="CopC_dom"/>
</dbReference>
<keyword evidence="10" id="KW-1185">Reference proteome</keyword>
<keyword evidence="3 7" id="KW-0732">Signal</keyword>
<feature type="chain" id="PRO_5047485370" evidence="7">
    <location>
        <begin position="23"/>
        <end position="185"/>
    </location>
</feature>
<dbReference type="Proteomes" id="UP000627838">
    <property type="component" value="Unassembled WGS sequence"/>
</dbReference>
<evidence type="ECO:0000313" key="9">
    <source>
        <dbReference type="EMBL" id="MBE1532721.1"/>
    </source>
</evidence>
<feature type="transmembrane region" description="Helical" evidence="6">
    <location>
        <begin position="160"/>
        <end position="180"/>
    </location>
</feature>
<dbReference type="InterPro" id="IPR014756">
    <property type="entry name" value="Ig_E-set"/>
</dbReference>
<evidence type="ECO:0000256" key="2">
    <source>
        <dbReference type="ARBA" id="ARBA00022723"/>
    </source>
</evidence>
<protein>
    <submittedName>
        <fullName evidence="9">Methionine-rich copper-binding protein CopC</fullName>
    </submittedName>
</protein>
<evidence type="ECO:0000259" key="8">
    <source>
        <dbReference type="Pfam" id="PF04234"/>
    </source>
</evidence>
<comment type="caution">
    <text evidence="9">The sequence shown here is derived from an EMBL/GenBank/DDBJ whole genome shotgun (WGS) entry which is preliminary data.</text>
</comment>